<keyword evidence="1" id="KW-0175">Coiled coil</keyword>
<keyword evidence="4" id="KW-1185">Reference proteome</keyword>
<sequence length="448" mass="49595" precursor="true">MYGTHSSRRIWRSVVLGCGISLVAITSAQSAEPKLQVQKSRPDVAPLQQSELTSPLIVDLKKKTEAVKVPEGTHEQIATIEVGSKILPGMRINSFCLNQDGQLLAACGNGPGEIRVFDADGKQLEVWKLPVAPEAINVDQDGTVYVAGSGKLLKLDRHGKILMTKEAPHAKAVKASNAKLREQVTQQMKSRSNSLSSMIPRLENMIQQIKDKNKTLTDSDKKRILSYERILKQYKQLAQAEEKKKEPTQAEIDAQVEAMSKRKMSVSSLSANEKEIFLACSATKGYGYDVWRMDKDLNNPSLIVTGLRGCCGQMDVQCCDDGIFVAENSRHRVNHYDRTGKLLKHWGKRDRNGVEGFGSCCNPMNVAVGREGEVYTAESNLGYIKRYSTDGKYLGFVGKVKLVPGCKNVSIMVSPDGDRVYMMDLTRNHIIVMARKPTATTETSQKKS</sequence>
<dbReference type="InterPro" id="IPR050952">
    <property type="entry name" value="TRIM-NHL_E3_ligases"/>
</dbReference>
<dbReference type="SUPFAM" id="SSF75011">
    <property type="entry name" value="3-carboxy-cis,cis-mucoante lactonizing enzyme"/>
    <property type="match status" value="1"/>
</dbReference>
<proteinExistence type="predicted"/>
<dbReference type="Proteomes" id="UP000320421">
    <property type="component" value="Chromosome"/>
</dbReference>
<dbReference type="Gene3D" id="2.130.10.10">
    <property type="entry name" value="YVTN repeat-like/Quinoprotein amine dehydrogenase"/>
    <property type="match status" value="1"/>
</dbReference>
<dbReference type="GO" id="GO:0008270">
    <property type="term" value="F:zinc ion binding"/>
    <property type="evidence" value="ECO:0007669"/>
    <property type="project" value="UniProtKB-KW"/>
</dbReference>
<dbReference type="GO" id="GO:0043161">
    <property type="term" value="P:proteasome-mediated ubiquitin-dependent protein catabolic process"/>
    <property type="evidence" value="ECO:0007669"/>
    <property type="project" value="TreeGrafter"/>
</dbReference>
<dbReference type="EMBL" id="CP036266">
    <property type="protein sequence ID" value="QDT22082.1"/>
    <property type="molecule type" value="Genomic_DNA"/>
</dbReference>
<protein>
    <submittedName>
        <fullName evidence="3">SMP-30/Gluconolaconase/LRE-like region</fullName>
    </submittedName>
</protein>
<dbReference type="Gene3D" id="2.120.10.30">
    <property type="entry name" value="TolB, C-terminal domain"/>
    <property type="match status" value="1"/>
</dbReference>
<dbReference type="GO" id="GO:0000209">
    <property type="term" value="P:protein polyubiquitination"/>
    <property type="evidence" value="ECO:0007669"/>
    <property type="project" value="TreeGrafter"/>
</dbReference>
<dbReference type="InterPro" id="IPR011042">
    <property type="entry name" value="6-blade_b-propeller_TolB-like"/>
</dbReference>
<organism evidence="3 4">
    <name type="scientific">Gimesia chilikensis</name>
    <dbReference type="NCBI Taxonomy" id="2605989"/>
    <lineage>
        <taxon>Bacteria</taxon>
        <taxon>Pseudomonadati</taxon>
        <taxon>Planctomycetota</taxon>
        <taxon>Planctomycetia</taxon>
        <taxon>Planctomycetales</taxon>
        <taxon>Planctomycetaceae</taxon>
        <taxon>Gimesia</taxon>
    </lineage>
</organism>
<dbReference type="RefSeq" id="WP_145187379.1">
    <property type="nucleotide sequence ID" value="NZ_CP036266.1"/>
</dbReference>
<dbReference type="GO" id="GO:0061630">
    <property type="term" value="F:ubiquitin protein ligase activity"/>
    <property type="evidence" value="ECO:0007669"/>
    <property type="project" value="TreeGrafter"/>
</dbReference>
<feature type="signal peptide" evidence="2">
    <location>
        <begin position="1"/>
        <end position="30"/>
    </location>
</feature>
<feature type="chain" id="PRO_5021902134" evidence="2">
    <location>
        <begin position="31"/>
        <end position="448"/>
    </location>
</feature>
<evidence type="ECO:0000313" key="4">
    <source>
        <dbReference type="Proteomes" id="UP000320421"/>
    </source>
</evidence>
<dbReference type="PANTHER" id="PTHR24104">
    <property type="entry name" value="E3 UBIQUITIN-PROTEIN LIGASE NHLRC1-RELATED"/>
    <property type="match status" value="1"/>
</dbReference>
<accession>A0A517PRT4</accession>
<dbReference type="OrthoDB" id="254513at2"/>
<reference evidence="3 4" key="1">
    <citation type="submission" date="2019-02" db="EMBL/GenBank/DDBJ databases">
        <title>Deep-cultivation of Planctomycetes and their phenomic and genomic characterization uncovers novel biology.</title>
        <authorList>
            <person name="Wiegand S."/>
            <person name="Jogler M."/>
            <person name="Boedeker C."/>
            <person name="Pinto D."/>
            <person name="Vollmers J."/>
            <person name="Rivas-Marin E."/>
            <person name="Kohn T."/>
            <person name="Peeters S.H."/>
            <person name="Heuer A."/>
            <person name="Rast P."/>
            <person name="Oberbeckmann S."/>
            <person name="Bunk B."/>
            <person name="Jeske O."/>
            <person name="Meyerdierks A."/>
            <person name="Storesund J.E."/>
            <person name="Kallscheuer N."/>
            <person name="Luecker S."/>
            <person name="Lage O.M."/>
            <person name="Pohl T."/>
            <person name="Merkel B.J."/>
            <person name="Hornburger P."/>
            <person name="Mueller R.-W."/>
            <person name="Bruemmer F."/>
            <person name="Labrenz M."/>
            <person name="Spormann A.M."/>
            <person name="Op den Camp H."/>
            <person name="Overmann J."/>
            <person name="Amann R."/>
            <person name="Jetten M.S.M."/>
            <person name="Mascher T."/>
            <person name="Medema M.H."/>
            <person name="Devos D.P."/>
            <person name="Kaster A.-K."/>
            <person name="Ovreas L."/>
            <person name="Rohde M."/>
            <person name="Galperin M.Y."/>
            <person name="Jogler C."/>
        </authorList>
    </citation>
    <scope>NUCLEOTIDE SEQUENCE [LARGE SCALE GENOMIC DNA]</scope>
    <source>
        <strain evidence="3 4">HG66A1</strain>
    </source>
</reference>
<dbReference type="InterPro" id="IPR015943">
    <property type="entry name" value="WD40/YVTN_repeat-like_dom_sf"/>
</dbReference>
<evidence type="ECO:0000256" key="1">
    <source>
        <dbReference type="SAM" id="Coils"/>
    </source>
</evidence>
<keyword evidence="2" id="KW-0732">Signal</keyword>
<feature type="coiled-coil region" evidence="1">
    <location>
        <begin position="199"/>
        <end position="244"/>
    </location>
</feature>
<gene>
    <name evidence="3" type="ORF">HG66A1_38880</name>
</gene>
<name>A0A517PRT4_9PLAN</name>
<dbReference type="PANTHER" id="PTHR24104:SF25">
    <property type="entry name" value="PROTEIN LIN-41"/>
    <property type="match status" value="1"/>
</dbReference>
<dbReference type="AlphaFoldDB" id="A0A517PRT4"/>
<evidence type="ECO:0000256" key="2">
    <source>
        <dbReference type="SAM" id="SignalP"/>
    </source>
</evidence>
<evidence type="ECO:0000313" key="3">
    <source>
        <dbReference type="EMBL" id="QDT22082.1"/>
    </source>
</evidence>